<dbReference type="VEuPathDB" id="VectorBase:GBRI014442"/>
<keyword evidence="1" id="KW-0175">Coiled coil</keyword>
<keyword evidence="5" id="KW-1185">Reference proteome</keyword>
<keyword evidence="3" id="KW-1133">Transmembrane helix</keyword>
<organism evidence="4 5">
    <name type="scientific">Glossina brevipalpis</name>
    <dbReference type="NCBI Taxonomy" id="37001"/>
    <lineage>
        <taxon>Eukaryota</taxon>
        <taxon>Metazoa</taxon>
        <taxon>Ecdysozoa</taxon>
        <taxon>Arthropoda</taxon>
        <taxon>Hexapoda</taxon>
        <taxon>Insecta</taxon>
        <taxon>Pterygota</taxon>
        <taxon>Neoptera</taxon>
        <taxon>Endopterygota</taxon>
        <taxon>Diptera</taxon>
        <taxon>Brachycera</taxon>
        <taxon>Muscomorpha</taxon>
        <taxon>Hippoboscoidea</taxon>
        <taxon>Glossinidae</taxon>
        <taxon>Glossina</taxon>
    </lineage>
</organism>
<keyword evidence="3" id="KW-0472">Membrane</keyword>
<name>A0A1A9WCH1_9MUSC</name>
<reference evidence="4" key="2">
    <citation type="submission" date="2020-05" db="UniProtKB">
        <authorList>
            <consortium name="EnsemblMetazoa"/>
        </authorList>
    </citation>
    <scope>IDENTIFICATION</scope>
    <source>
        <strain evidence="4">IAEA</strain>
    </source>
</reference>
<dbReference type="EnsemblMetazoa" id="GBRI014442-RA">
    <property type="protein sequence ID" value="GBRI014442-PA"/>
    <property type="gene ID" value="GBRI014442"/>
</dbReference>
<feature type="coiled-coil region" evidence="1">
    <location>
        <begin position="259"/>
        <end position="286"/>
    </location>
</feature>
<evidence type="ECO:0000256" key="1">
    <source>
        <dbReference type="SAM" id="Coils"/>
    </source>
</evidence>
<dbReference type="AlphaFoldDB" id="A0A1A9WCH1"/>
<feature type="region of interest" description="Disordered" evidence="2">
    <location>
        <begin position="83"/>
        <end position="109"/>
    </location>
</feature>
<feature type="transmembrane region" description="Helical" evidence="3">
    <location>
        <begin position="390"/>
        <end position="409"/>
    </location>
</feature>
<dbReference type="STRING" id="37001.A0A1A9WCH1"/>
<evidence type="ECO:0000256" key="2">
    <source>
        <dbReference type="SAM" id="MobiDB-lite"/>
    </source>
</evidence>
<feature type="coiled-coil region" evidence="1">
    <location>
        <begin position="162"/>
        <end position="204"/>
    </location>
</feature>
<evidence type="ECO:0000313" key="5">
    <source>
        <dbReference type="Proteomes" id="UP000091820"/>
    </source>
</evidence>
<evidence type="ECO:0000256" key="3">
    <source>
        <dbReference type="SAM" id="Phobius"/>
    </source>
</evidence>
<feature type="compositionally biased region" description="Polar residues" evidence="2">
    <location>
        <begin position="94"/>
        <end position="109"/>
    </location>
</feature>
<protein>
    <submittedName>
        <fullName evidence="4">Uncharacterized protein</fullName>
    </submittedName>
</protein>
<sequence length="419" mass="48686">MYRQFATMELNSKALKETFDNKKTKSLPSFSLPKFVSSLGPSRARSQMLDLRKNPRYVVIRNNSVNQRQINVTTRNRNLQTSETPLCTHDSHTAGINGNTGPKNSNTTSDSEKILQKINEIFVQRLEDIAKFANNNKELKLMTYQDWIDTLIKVSESVVTNIERLESDLFKQLEKAEQLTLKRRKTLNNKITKYRKDLETLANIIQNMYQKSKCDFEMFRNVSFETISAIEILGVDDPNTFDVSGREVKIQGDIELKEEHELQRQIEVLTREVAEKDANIEILKKEMTSVGDQIKCMWNELQVKKDTIEQLQKVPKSDWPKFSKSYVHAFLLFPSINPEITCFCWVHLGLANLLIQHKIFLEKHTGTVLTFALISLDDLLLQNIAINRRMIYAAIIFVEYSDVILVFPFDRDDYNKNKY</sequence>
<proteinExistence type="predicted"/>
<reference evidence="5" key="1">
    <citation type="submission" date="2014-03" db="EMBL/GenBank/DDBJ databases">
        <authorList>
            <person name="Aksoy S."/>
            <person name="Warren W."/>
            <person name="Wilson R.K."/>
        </authorList>
    </citation>
    <scope>NUCLEOTIDE SEQUENCE [LARGE SCALE GENOMIC DNA]</scope>
    <source>
        <strain evidence="5">IAEA</strain>
    </source>
</reference>
<keyword evidence="3" id="KW-0812">Transmembrane</keyword>
<evidence type="ECO:0000313" key="4">
    <source>
        <dbReference type="EnsemblMetazoa" id="GBRI014442-PA"/>
    </source>
</evidence>
<accession>A0A1A9WCH1</accession>
<dbReference type="Proteomes" id="UP000091820">
    <property type="component" value="Unassembled WGS sequence"/>
</dbReference>